<evidence type="ECO:0000259" key="6">
    <source>
        <dbReference type="PROSITE" id="PS50850"/>
    </source>
</evidence>
<feature type="transmembrane region" description="Helical" evidence="5">
    <location>
        <begin position="80"/>
        <end position="102"/>
    </location>
</feature>
<feature type="transmembrane region" description="Helical" evidence="5">
    <location>
        <begin position="381"/>
        <end position="401"/>
    </location>
</feature>
<feature type="transmembrane region" description="Helical" evidence="5">
    <location>
        <begin position="318"/>
        <end position="335"/>
    </location>
</feature>
<dbReference type="Gene3D" id="1.20.1250.20">
    <property type="entry name" value="MFS general substrate transporter like domains"/>
    <property type="match status" value="2"/>
</dbReference>
<feature type="transmembrane region" description="Helical" evidence="5">
    <location>
        <begin position="250"/>
        <end position="273"/>
    </location>
</feature>
<dbReference type="PANTHER" id="PTHR23528">
    <property type="match status" value="1"/>
</dbReference>
<evidence type="ECO:0000256" key="2">
    <source>
        <dbReference type="ARBA" id="ARBA00022692"/>
    </source>
</evidence>
<proteinExistence type="predicted"/>
<dbReference type="PANTHER" id="PTHR23528:SF1">
    <property type="entry name" value="MAJOR FACILITATOR SUPERFAMILY (MFS) PROFILE DOMAIN-CONTAINING PROTEIN"/>
    <property type="match status" value="1"/>
</dbReference>
<comment type="subcellular location">
    <subcellularLocation>
        <location evidence="1">Cell membrane</location>
        <topology evidence="1">Multi-pass membrane protein</topology>
    </subcellularLocation>
</comment>
<dbReference type="InterPro" id="IPR011701">
    <property type="entry name" value="MFS"/>
</dbReference>
<sequence length="432" mass="44676">MPTEFHAPAPVPPAAATGAATGAVLAPDVGHAPTEPVSRGWIALFGVVWFGFWMASLVPLQLLLPQQLEIIDPASKVHSFAVVNALAGLVSLLALPVCGALCDRSRSRFGRRRLWLAGGALWFAAGLAITGEQTTVTGMTLAWSASMLGLSAATAGLTAMIADRVPVGQRGLVSSAIYGPQALGVVTGIALVSVLALSPASGYLVIAALLIVCTVPFLARFRDTSYDAEPALSLRTLLTSMGRSLGNRDFAWAFGGRLLVNLANSLGVCYTLYFLTDDLKVPDPAGSLLACTALYLVAGVLASSVAGVLSDRLGRRRIFVALAALLQAASGFLLASFPNLGVTLVASAVMGAGFGAYMAVDQALITQVLPDAESRAQDLGIMNIAAVVPPSLAPLIASFLITSDRGYPLLFSCVGVAATVGVLLVYRVRSVR</sequence>
<keyword evidence="3 5" id="KW-1133">Transmembrane helix</keyword>
<gene>
    <name evidence="7" type="ORF">JEQ17_03505</name>
</gene>
<dbReference type="Pfam" id="PF07690">
    <property type="entry name" value="MFS_1"/>
    <property type="match status" value="2"/>
</dbReference>
<protein>
    <submittedName>
        <fullName evidence="7">MFS transporter</fullName>
    </submittedName>
</protein>
<dbReference type="CDD" id="cd06174">
    <property type="entry name" value="MFS"/>
    <property type="match status" value="1"/>
</dbReference>
<dbReference type="KEGG" id="slf:JEQ17_03505"/>
<evidence type="ECO:0000256" key="1">
    <source>
        <dbReference type="ARBA" id="ARBA00004651"/>
    </source>
</evidence>
<keyword evidence="4 5" id="KW-0472">Membrane</keyword>
<feature type="transmembrane region" description="Helical" evidence="5">
    <location>
        <begin position="285"/>
        <end position="306"/>
    </location>
</feature>
<evidence type="ECO:0000313" key="7">
    <source>
        <dbReference type="EMBL" id="QQM38625.1"/>
    </source>
</evidence>
<dbReference type="SUPFAM" id="SSF103473">
    <property type="entry name" value="MFS general substrate transporter"/>
    <property type="match status" value="1"/>
</dbReference>
<feature type="transmembrane region" description="Helical" evidence="5">
    <location>
        <begin position="143"/>
        <end position="163"/>
    </location>
</feature>
<dbReference type="EMBL" id="CP066831">
    <property type="protein sequence ID" value="QQM38625.1"/>
    <property type="molecule type" value="Genomic_DNA"/>
</dbReference>
<feature type="transmembrane region" description="Helical" evidence="5">
    <location>
        <begin position="341"/>
        <end position="360"/>
    </location>
</feature>
<dbReference type="GO" id="GO:0005886">
    <property type="term" value="C:plasma membrane"/>
    <property type="evidence" value="ECO:0007669"/>
    <property type="project" value="UniProtKB-SubCell"/>
</dbReference>
<feature type="transmembrane region" description="Helical" evidence="5">
    <location>
        <begin position="175"/>
        <end position="196"/>
    </location>
</feature>
<keyword evidence="2 5" id="KW-0812">Transmembrane</keyword>
<evidence type="ECO:0000313" key="8">
    <source>
        <dbReference type="Proteomes" id="UP000595636"/>
    </source>
</evidence>
<evidence type="ECO:0000256" key="3">
    <source>
        <dbReference type="ARBA" id="ARBA00022989"/>
    </source>
</evidence>
<organism evidence="7 8">
    <name type="scientific">Streptomyces liliifuscus</name>
    <dbReference type="NCBI Taxonomy" id="2797636"/>
    <lineage>
        <taxon>Bacteria</taxon>
        <taxon>Bacillati</taxon>
        <taxon>Actinomycetota</taxon>
        <taxon>Actinomycetes</taxon>
        <taxon>Kitasatosporales</taxon>
        <taxon>Streptomycetaceae</taxon>
        <taxon>Streptomyces</taxon>
    </lineage>
</organism>
<dbReference type="GO" id="GO:0022857">
    <property type="term" value="F:transmembrane transporter activity"/>
    <property type="evidence" value="ECO:0007669"/>
    <property type="project" value="InterPro"/>
</dbReference>
<feature type="transmembrane region" description="Helical" evidence="5">
    <location>
        <begin position="114"/>
        <end position="131"/>
    </location>
</feature>
<evidence type="ECO:0000256" key="5">
    <source>
        <dbReference type="SAM" id="Phobius"/>
    </source>
</evidence>
<feature type="transmembrane region" description="Helical" evidence="5">
    <location>
        <begin position="202"/>
        <end position="219"/>
    </location>
</feature>
<feature type="transmembrane region" description="Helical" evidence="5">
    <location>
        <begin position="407"/>
        <end position="426"/>
    </location>
</feature>
<dbReference type="InterPro" id="IPR005829">
    <property type="entry name" value="Sugar_transporter_CS"/>
</dbReference>
<evidence type="ECO:0000256" key="4">
    <source>
        <dbReference type="ARBA" id="ARBA00023136"/>
    </source>
</evidence>
<dbReference type="InterPro" id="IPR020846">
    <property type="entry name" value="MFS_dom"/>
</dbReference>
<feature type="domain" description="Major facilitator superfamily (MFS) profile" evidence="6">
    <location>
        <begin position="249"/>
        <end position="432"/>
    </location>
</feature>
<name>A0A7T7I096_9ACTN</name>
<accession>A0A7T7I096</accession>
<keyword evidence="8" id="KW-1185">Reference proteome</keyword>
<dbReference type="InterPro" id="IPR036259">
    <property type="entry name" value="MFS_trans_sf"/>
</dbReference>
<dbReference type="Proteomes" id="UP000595636">
    <property type="component" value="Chromosome"/>
</dbReference>
<reference evidence="7 8" key="1">
    <citation type="submission" date="2020-12" db="EMBL/GenBank/DDBJ databases">
        <title>A novel species.</title>
        <authorList>
            <person name="Li K."/>
        </authorList>
    </citation>
    <scope>NUCLEOTIDE SEQUENCE [LARGE SCALE GENOMIC DNA]</scope>
    <source>
        <strain evidence="7 8">ZYC-3</strain>
    </source>
</reference>
<dbReference type="PROSITE" id="PS00216">
    <property type="entry name" value="SUGAR_TRANSPORT_1"/>
    <property type="match status" value="1"/>
</dbReference>
<dbReference type="PROSITE" id="PS50850">
    <property type="entry name" value="MFS"/>
    <property type="match status" value="1"/>
</dbReference>
<feature type="transmembrane region" description="Helical" evidence="5">
    <location>
        <begin position="41"/>
        <end position="60"/>
    </location>
</feature>
<dbReference type="AlphaFoldDB" id="A0A7T7I096"/>
<dbReference type="RefSeq" id="WP_200393791.1">
    <property type="nucleotide sequence ID" value="NZ_CP066831.1"/>
</dbReference>